<dbReference type="Proteomes" id="UP001497382">
    <property type="component" value="Unassembled WGS sequence"/>
</dbReference>
<evidence type="ECO:0000313" key="8">
    <source>
        <dbReference type="EMBL" id="CAL1289358.1"/>
    </source>
</evidence>
<evidence type="ECO:0000256" key="6">
    <source>
        <dbReference type="SAM" id="MobiDB-lite"/>
    </source>
</evidence>
<feature type="region of interest" description="Disordered" evidence="6">
    <location>
        <begin position="268"/>
        <end position="289"/>
    </location>
</feature>
<feature type="transmembrane region" description="Helical" evidence="7">
    <location>
        <begin position="386"/>
        <end position="407"/>
    </location>
</feature>
<reference evidence="8 9" key="1">
    <citation type="submission" date="2024-04" db="EMBL/GenBank/DDBJ databases">
        <authorList>
            <person name="Rising A."/>
            <person name="Reimegard J."/>
            <person name="Sonavane S."/>
            <person name="Akerstrom W."/>
            <person name="Nylinder S."/>
            <person name="Hedman E."/>
            <person name="Kallberg Y."/>
        </authorList>
    </citation>
    <scope>NUCLEOTIDE SEQUENCE [LARGE SCALE GENOMIC DNA]</scope>
</reference>
<name>A0AAV2AZ92_9ARAC</name>
<evidence type="ECO:0000256" key="7">
    <source>
        <dbReference type="SAM" id="Phobius"/>
    </source>
</evidence>
<organism evidence="8 9">
    <name type="scientific">Larinioides sclopetarius</name>
    <dbReference type="NCBI Taxonomy" id="280406"/>
    <lineage>
        <taxon>Eukaryota</taxon>
        <taxon>Metazoa</taxon>
        <taxon>Ecdysozoa</taxon>
        <taxon>Arthropoda</taxon>
        <taxon>Chelicerata</taxon>
        <taxon>Arachnida</taxon>
        <taxon>Araneae</taxon>
        <taxon>Araneomorphae</taxon>
        <taxon>Entelegynae</taxon>
        <taxon>Araneoidea</taxon>
        <taxon>Araneidae</taxon>
        <taxon>Larinioides</taxon>
    </lineage>
</organism>
<evidence type="ECO:0000313" key="9">
    <source>
        <dbReference type="Proteomes" id="UP001497382"/>
    </source>
</evidence>
<dbReference type="AlphaFoldDB" id="A0AAV2AZ92"/>
<feature type="transmembrane region" description="Helical" evidence="7">
    <location>
        <begin position="21"/>
        <end position="42"/>
    </location>
</feature>
<evidence type="ECO:0000256" key="3">
    <source>
        <dbReference type="ARBA" id="ARBA00022692"/>
    </source>
</evidence>
<sequence length="503" mass="56607">MAMDQINSSEQRMPKLTKLRIIKNLILISLSFFSLFTAYDGLSMLQSMMNKKAGIGVISQAVGFISFCISALFLPKYVIKKLGCKSSLFISIVLYIPFIAANFYPKWYIMIPTGVLAGMGASVLWSSQCTYFNESSVRYARLILEGTVKHDQTPDIHSNRTSVDIVSERDFNFEIGEENTLKEEPAEVRNSEINVLKCRCKSSDCGNADEFVVSEVAKNCVHYLKMSIENRDLPETKGQSTSRNLYPGAYSTESHSPDTFQVKSLIQKRTDDPKEEKDAGGGWKNKNKISNLDEDSVSRKNNQDCQTLFQRSNTLESITGLFFGCHGISYYSAQICSNVISYYVLKSDDLSISNYFGGCACGAQFCNDNAWCKNDDTEYVSQSIRYILTTICVVIASVSALLIFLFLDPLKKQKSEDESEEISFRLVFATINHTRKKEQMYLIPISIFEGMLQGFYTADFTKLKHQDCGFDKATNQGREMCVTSRRCSSLTNSKFTSSSFDSV</sequence>
<keyword evidence="5 7" id="KW-0472">Membrane</keyword>
<dbReference type="InterPro" id="IPR010291">
    <property type="entry name" value="Ion_channel_UNC-93"/>
</dbReference>
<dbReference type="Pfam" id="PF05978">
    <property type="entry name" value="UNC-93"/>
    <property type="match status" value="1"/>
</dbReference>
<gene>
    <name evidence="8" type="ORF">LARSCL_LOCUS15890</name>
</gene>
<dbReference type="GO" id="GO:0016020">
    <property type="term" value="C:membrane"/>
    <property type="evidence" value="ECO:0007669"/>
    <property type="project" value="UniProtKB-SubCell"/>
</dbReference>
<keyword evidence="9" id="KW-1185">Reference proteome</keyword>
<dbReference type="PANTHER" id="PTHR19444:SF13">
    <property type="entry name" value="PROTEIN UNC-93 HOMOLOG A"/>
    <property type="match status" value="1"/>
</dbReference>
<feature type="compositionally biased region" description="Basic and acidic residues" evidence="6">
    <location>
        <begin position="268"/>
        <end position="279"/>
    </location>
</feature>
<feature type="transmembrane region" description="Helical" evidence="7">
    <location>
        <begin position="54"/>
        <end position="74"/>
    </location>
</feature>
<evidence type="ECO:0000256" key="5">
    <source>
        <dbReference type="ARBA" id="ARBA00023136"/>
    </source>
</evidence>
<evidence type="ECO:0000256" key="1">
    <source>
        <dbReference type="ARBA" id="ARBA00004141"/>
    </source>
</evidence>
<dbReference type="PANTHER" id="PTHR19444">
    <property type="entry name" value="UNC-93 RELATED"/>
    <property type="match status" value="1"/>
</dbReference>
<keyword evidence="4 7" id="KW-1133">Transmembrane helix</keyword>
<evidence type="ECO:0000256" key="4">
    <source>
        <dbReference type="ARBA" id="ARBA00022989"/>
    </source>
</evidence>
<keyword evidence="3 7" id="KW-0812">Transmembrane</keyword>
<dbReference type="InterPro" id="IPR051951">
    <property type="entry name" value="UNC-93_regulatory"/>
</dbReference>
<proteinExistence type="inferred from homology"/>
<feature type="transmembrane region" description="Helical" evidence="7">
    <location>
        <begin position="86"/>
        <end position="104"/>
    </location>
</feature>
<evidence type="ECO:0000256" key="2">
    <source>
        <dbReference type="ARBA" id="ARBA00009172"/>
    </source>
</evidence>
<comment type="similarity">
    <text evidence="2">Belongs to the unc-93 family.</text>
</comment>
<comment type="caution">
    <text evidence="8">The sequence shown here is derived from an EMBL/GenBank/DDBJ whole genome shotgun (WGS) entry which is preliminary data.</text>
</comment>
<protein>
    <submittedName>
        <fullName evidence="8">Uncharacterized protein</fullName>
    </submittedName>
</protein>
<dbReference type="EMBL" id="CAXIEN010000247">
    <property type="protein sequence ID" value="CAL1289358.1"/>
    <property type="molecule type" value="Genomic_DNA"/>
</dbReference>
<comment type="subcellular location">
    <subcellularLocation>
        <location evidence="1">Membrane</location>
        <topology evidence="1">Multi-pass membrane protein</topology>
    </subcellularLocation>
</comment>
<accession>A0AAV2AZ92</accession>